<dbReference type="Proteomes" id="UP000279384">
    <property type="component" value="Unassembled WGS sequence"/>
</dbReference>
<evidence type="ECO:0000256" key="4">
    <source>
        <dbReference type="SAM" id="Coils"/>
    </source>
</evidence>
<dbReference type="SMART" id="SM00283">
    <property type="entry name" value="MA"/>
    <property type="match status" value="1"/>
</dbReference>
<dbReference type="InterPro" id="IPR004089">
    <property type="entry name" value="MCPsignal_dom"/>
</dbReference>
<sequence length="367" mass="39943">MFFRHTRAALQQAQSDNTALQQENRQLQARLAALEGEHASQRTQLDTLTRERAMLQGVFANIGSFGNSLGGVQHSFQGLAGSLGQEKDAAHAMATQADGNRNDFQLIAGNLKTMFQRIEQASTNVATLHQQAEQIGGIVRLIKDIADQTNLLALNAAIEAARAGESGRGFAVVADEVRKLAERTAKATTEIAGLVGQIQAETESAKHTMQQGADDASRFSGDSEQAMHSMQRLYDQAQHMEATIAAAAQLSGVELANLEELAMKLEVYKVFMGISTLRPEQLPDETQCRLGQWYYAGDGKERFSRLPGYGALESPHREVHQHARRALELFYAGNPDAALHELAAMEQANASVMGGLERMLSELKTVA</sequence>
<dbReference type="PROSITE" id="PS50111">
    <property type="entry name" value="CHEMOTAXIS_TRANSDUC_2"/>
    <property type="match status" value="1"/>
</dbReference>
<organism evidence="6 7">
    <name type="scientific">Vogesella indigofera</name>
    <name type="common">Pseudomonas indigofera</name>
    <dbReference type="NCBI Taxonomy" id="45465"/>
    <lineage>
        <taxon>Bacteria</taxon>
        <taxon>Pseudomonadati</taxon>
        <taxon>Pseudomonadota</taxon>
        <taxon>Betaproteobacteria</taxon>
        <taxon>Neisseriales</taxon>
        <taxon>Chromobacteriaceae</taxon>
        <taxon>Vogesella</taxon>
    </lineage>
</organism>
<dbReference type="RefSeq" id="WP_120810310.1">
    <property type="nucleotide sequence ID" value="NZ_RBID01000013.1"/>
</dbReference>
<dbReference type="PANTHER" id="PTHR32089">
    <property type="entry name" value="METHYL-ACCEPTING CHEMOTAXIS PROTEIN MCPB"/>
    <property type="match status" value="1"/>
</dbReference>
<dbReference type="InterPro" id="IPR025991">
    <property type="entry name" value="Chemoreceptor_zinc-bind_dom"/>
</dbReference>
<dbReference type="Gene3D" id="6.10.250.3200">
    <property type="match status" value="1"/>
</dbReference>
<reference evidence="6 7" key="1">
    <citation type="submission" date="2018-10" db="EMBL/GenBank/DDBJ databases">
        <title>Genomic Encyclopedia of Type Strains, Phase IV (KMG-IV): sequencing the most valuable type-strain genomes for metagenomic binning, comparative biology and taxonomic classification.</title>
        <authorList>
            <person name="Goeker M."/>
        </authorList>
    </citation>
    <scope>NUCLEOTIDE SEQUENCE [LARGE SCALE GENOMIC DNA]</scope>
    <source>
        <strain evidence="6 7">DSM 3303</strain>
    </source>
</reference>
<evidence type="ECO:0000313" key="6">
    <source>
        <dbReference type="EMBL" id="RKQ60201.1"/>
    </source>
</evidence>
<protein>
    <submittedName>
        <fullName evidence="6">Chemoreceptor zinc-binding protein</fullName>
    </submittedName>
</protein>
<keyword evidence="6" id="KW-0675">Receptor</keyword>
<dbReference type="EMBL" id="RBID01000013">
    <property type="protein sequence ID" value="RKQ60201.1"/>
    <property type="molecule type" value="Genomic_DNA"/>
</dbReference>
<evidence type="ECO:0000313" key="7">
    <source>
        <dbReference type="Proteomes" id="UP000279384"/>
    </source>
</evidence>
<dbReference type="PRINTS" id="PR00260">
    <property type="entry name" value="CHEMTRNSDUCR"/>
</dbReference>
<keyword evidence="4" id="KW-0175">Coiled coil</keyword>
<dbReference type="GO" id="GO:0004888">
    <property type="term" value="F:transmembrane signaling receptor activity"/>
    <property type="evidence" value="ECO:0007669"/>
    <property type="project" value="InterPro"/>
</dbReference>
<dbReference type="AlphaFoldDB" id="A0A495BH66"/>
<dbReference type="InterPro" id="IPR004090">
    <property type="entry name" value="Chemotax_Me-accpt_rcpt"/>
</dbReference>
<evidence type="ECO:0000256" key="3">
    <source>
        <dbReference type="PROSITE-ProRule" id="PRU00284"/>
    </source>
</evidence>
<evidence type="ECO:0000256" key="1">
    <source>
        <dbReference type="ARBA" id="ARBA00023224"/>
    </source>
</evidence>
<evidence type="ECO:0000256" key="2">
    <source>
        <dbReference type="ARBA" id="ARBA00029447"/>
    </source>
</evidence>
<name>A0A495BH66_VOGIN</name>
<dbReference type="Pfam" id="PF13682">
    <property type="entry name" value="CZB"/>
    <property type="match status" value="1"/>
</dbReference>
<dbReference type="Gene3D" id="1.20.120.30">
    <property type="entry name" value="Aspartate receptor, ligand-binding domain"/>
    <property type="match status" value="1"/>
</dbReference>
<dbReference type="GO" id="GO:0006935">
    <property type="term" value="P:chemotaxis"/>
    <property type="evidence" value="ECO:0007669"/>
    <property type="project" value="InterPro"/>
</dbReference>
<dbReference type="SUPFAM" id="SSF58104">
    <property type="entry name" value="Methyl-accepting chemotaxis protein (MCP) signaling domain"/>
    <property type="match status" value="1"/>
</dbReference>
<dbReference type="Pfam" id="PF00015">
    <property type="entry name" value="MCPsignal"/>
    <property type="match status" value="1"/>
</dbReference>
<dbReference type="GO" id="GO:0016020">
    <property type="term" value="C:membrane"/>
    <property type="evidence" value="ECO:0007669"/>
    <property type="project" value="InterPro"/>
</dbReference>
<comment type="similarity">
    <text evidence="2">Belongs to the methyl-accepting chemotaxis (MCP) protein family.</text>
</comment>
<dbReference type="GO" id="GO:0007165">
    <property type="term" value="P:signal transduction"/>
    <property type="evidence" value="ECO:0007669"/>
    <property type="project" value="UniProtKB-KW"/>
</dbReference>
<accession>A0A495BH66</accession>
<evidence type="ECO:0000259" key="5">
    <source>
        <dbReference type="PROSITE" id="PS50111"/>
    </source>
</evidence>
<feature type="coiled-coil region" evidence="4">
    <location>
        <begin position="3"/>
        <end position="51"/>
    </location>
</feature>
<comment type="caution">
    <text evidence="6">The sequence shown here is derived from an EMBL/GenBank/DDBJ whole genome shotgun (WGS) entry which is preliminary data.</text>
</comment>
<gene>
    <name evidence="6" type="ORF">C8E02_1545</name>
</gene>
<feature type="domain" description="Methyl-accepting transducer" evidence="5">
    <location>
        <begin position="60"/>
        <end position="275"/>
    </location>
</feature>
<dbReference type="PANTHER" id="PTHR32089:SF112">
    <property type="entry name" value="LYSOZYME-LIKE PROTEIN-RELATED"/>
    <property type="match status" value="1"/>
</dbReference>
<proteinExistence type="inferred from homology"/>
<keyword evidence="1 3" id="KW-0807">Transducer</keyword>